<dbReference type="AlphaFoldDB" id="A0A6B1DVY0"/>
<keyword evidence="5" id="KW-0234">DNA repair</keyword>
<proteinExistence type="predicted"/>
<evidence type="ECO:0000259" key="7">
    <source>
        <dbReference type="Pfam" id="PF12705"/>
    </source>
</evidence>
<evidence type="ECO:0000256" key="5">
    <source>
        <dbReference type="ARBA" id="ARBA00023204"/>
    </source>
</evidence>
<accession>A0A6B1DVY0</accession>
<feature type="domain" description="PD-(D/E)XK endonuclease-like" evidence="7">
    <location>
        <begin position="703"/>
        <end position="987"/>
    </location>
</feature>
<gene>
    <name evidence="8" type="ORF">F4Y08_11535</name>
</gene>
<evidence type="ECO:0000256" key="6">
    <source>
        <dbReference type="SAM" id="MobiDB-lite"/>
    </source>
</evidence>
<name>A0A6B1DVY0_9CHLR</name>
<keyword evidence="3" id="KW-0347">Helicase</keyword>
<dbReference type="InterPro" id="IPR027417">
    <property type="entry name" value="P-loop_NTPase"/>
</dbReference>
<dbReference type="Gene3D" id="3.40.50.300">
    <property type="entry name" value="P-loop containing nucleotide triphosphate hydrolases"/>
    <property type="match status" value="1"/>
</dbReference>
<keyword evidence="3" id="KW-0067">ATP-binding</keyword>
<feature type="region of interest" description="Disordered" evidence="6">
    <location>
        <begin position="235"/>
        <end position="264"/>
    </location>
</feature>
<dbReference type="InterPro" id="IPR038726">
    <property type="entry name" value="PDDEXK_AddAB-type"/>
</dbReference>
<evidence type="ECO:0000256" key="4">
    <source>
        <dbReference type="ARBA" id="ARBA00022839"/>
    </source>
</evidence>
<comment type="caution">
    <text evidence="8">The sequence shown here is derived from an EMBL/GenBank/DDBJ whole genome shotgun (WGS) entry which is preliminary data.</text>
</comment>
<feature type="compositionally biased region" description="Basic and acidic residues" evidence="6">
    <location>
        <begin position="235"/>
        <end position="249"/>
    </location>
</feature>
<dbReference type="Pfam" id="PF12705">
    <property type="entry name" value="PDDEXK_1"/>
    <property type="match status" value="1"/>
</dbReference>
<dbReference type="SUPFAM" id="SSF52540">
    <property type="entry name" value="P-loop containing nucleoside triphosphate hydrolases"/>
    <property type="match status" value="1"/>
</dbReference>
<evidence type="ECO:0000256" key="2">
    <source>
        <dbReference type="ARBA" id="ARBA00022763"/>
    </source>
</evidence>
<sequence>MPMSGLQVVRVNTNEQALEGMREGIGRLQAGDPLAEVWVLLPPALEAVWRRRPATRLNVHSFGFGRLTGQLLGQAGLASRLLQPEDQVLLVAAIAEEAHAEGLQGEIQESLLLPGFQHRLLAWFQEMQHQALAPDVFRDWAEAEGGTRNRDLALLYGRYVEQQAQTGMRDPAVALTHACSLLQDDTVDLDLGTGLLVVGFVGFTPLQRHCLQLLQRRGTQVEVFLPAGHSELGRARSDASAEELGEPHRSAPGLGSGERKADEVAEWPTAEDEVRWVLRNVKQMLQAGDVGLKDITLCVPSLRDWNSLLRRVAAEYRVPLNLSLPLAEHPLCLTFQQALLAAPEFTLETWDLLLSPWLLHPGVETDCLEHLRTLMQAFSVIRGREQWLSPFRADADWDRHLLRDMGLKEEPTALRRHLECAAQCLLDGLTPPNTEDERNLLNWVRGLLQPEGVGAGIPSEIEPAERALAEAVRLELEQMVAAARRSVPVDRRVRWPDLRRYLLDQIEQRSVPLYESEESVSVLEFNHGWMVPTRHLFVLGLNEGSLPATPPADPIFSERERDNHALDLRTHDHRTAWLQWDMLVAGCVDRLYLSRSRKSITGGALESGLVPASLFWPGGGDVQTEDKRPASRRELLRHTVRDGATHGTLAVEAGMAADLARVAELTRVDALRADTAAPAGYEGVLSSPTVLHRLRTRFGTDHRWSPSALENFPVCPMGFFAERVLGLKPDEIPQEGMPPVVEGNIYHDALERIYGKLRGRRLAQLSERQVEDLVSEVLAEGEGSRHVRLKYQPYPLESHDQEQIRRNLIQLMLADLEDADHLASDAWMSMYHEKWMEWIEDSDLLQKTGAVRLGGIADRIDVDGEGNLRVIDYKRSGKTRSDIERGKTLQAVLYGRAVHDRMGPVAYSAYWNVRNLEARGPRSGARRTSPEIVAPHNDADPLVEAVLEQLDHIVADVTDGRFPSAPRQLDRTTLACAPWCGKAEFCQPSWRSRNKGRRRLKSA</sequence>
<evidence type="ECO:0000256" key="1">
    <source>
        <dbReference type="ARBA" id="ARBA00022722"/>
    </source>
</evidence>
<organism evidence="8">
    <name type="scientific">Caldilineaceae bacterium SB0662_bin_9</name>
    <dbReference type="NCBI Taxonomy" id="2605258"/>
    <lineage>
        <taxon>Bacteria</taxon>
        <taxon>Bacillati</taxon>
        <taxon>Chloroflexota</taxon>
        <taxon>Caldilineae</taxon>
        <taxon>Caldilineales</taxon>
        <taxon>Caldilineaceae</taxon>
    </lineage>
</organism>
<dbReference type="GO" id="GO:0006281">
    <property type="term" value="P:DNA repair"/>
    <property type="evidence" value="ECO:0007669"/>
    <property type="project" value="UniProtKB-KW"/>
</dbReference>
<dbReference type="InterPro" id="IPR011604">
    <property type="entry name" value="PDDEXK-like_dom_sf"/>
</dbReference>
<keyword evidence="4" id="KW-0269">Exonuclease</keyword>
<protein>
    <recommendedName>
        <fullName evidence="7">PD-(D/E)XK endonuclease-like domain-containing protein</fullName>
    </recommendedName>
</protein>
<keyword evidence="4" id="KW-0378">Hydrolase</keyword>
<keyword evidence="1" id="KW-0540">Nuclease</keyword>
<reference evidence="8" key="1">
    <citation type="submission" date="2019-09" db="EMBL/GenBank/DDBJ databases">
        <title>Characterisation of the sponge microbiome using genome-centric metagenomics.</title>
        <authorList>
            <person name="Engelberts J.P."/>
            <person name="Robbins S.J."/>
            <person name="De Goeij J.M."/>
            <person name="Aranda M."/>
            <person name="Bell S.C."/>
            <person name="Webster N.S."/>
        </authorList>
    </citation>
    <scope>NUCLEOTIDE SEQUENCE</scope>
    <source>
        <strain evidence="8">SB0662_bin_9</strain>
    </source>
</reference>
<evidence type="ECO:0000256" key="3">
    <source>
        <dbReference type="ARBA" id="ARBA00022806"/>
    </source>
</evidence>
<dbReference type="Gene3D" id="3.90.320.10">
    <property type="match status" value="1"/>
</dbReference>
<keyword evidence="3" id="KW-0547">Nucleotide-binding</keyword>
<evidence type="ECO:0000313" key="8">
    <source>
        <dbReference type="EMBL" id="MYD90945.1"/>
    </source>
</evidence>
<keyword evidence="2" id="KW-0227">DNA damage</keyword>
<dbReference type="EMBL" id="VXPY01000083">
    <property type="protein sequence ID" value="MYD90945.1"/>
    <property type="molecule type" value="Genomic_DNA"/>
</dbReference>
<dbReference type="GO" id="GO:0004527">
    <property type="term" value="F:exonuclease activity"/>
    <property type="evidence" value="ECO:0007669"/>
    <property type="project" value="UniProtKB-KW"/>
</dbReference>
<dbReference type="GO" id="GO:0004386">
    <property type="term" value="F:helicase activity"/>
    <property type="evidence" value="ECO:0007669"/>
    <property type="project" value="UniProtKB-KW"/>
</dbReference>